<keyword evidence="8" id="KW-1185">Reference proteome</keyword>
<keyword evidence="1" id="KW-0732">Signal</keyword>
<dbReference type="PANTHER" id="PTHR30189">
    <property type="entry name" value="LPS-ASSEMBLY PROTEIN"/>
    <property type="match status" value="1"/>
</dbReference>
<evidence type="ECO:0000259" key="6">
    <source>
        <dbReference type="Pfam" id="PF04453"/>
    </source>
</evidence>
<feature type="transmembrane region" description="Helical" evidence="4">
    <location>
        <begin position="23"/>
        <end position="43"/>
    </location>
</feature>
<dbReference type="Proteomes" id="UP001366166">
    <property type="component" value="Chromosome"/>
</dbReference>
<dbReference type="Gene3D" id="2.60.450.10">
    <property type="entry name" value="Lipopolysaccharide (LPS) transport protein A like domain"/>
    <property type="match status" value="1"/>
</dbReference>
<dbReference type="KEGG" id="dmp:FAK_33520"/>
<dbReference type="InterPro" id="IPR050218">
    <property type="entry name" value="LptD"/>
</dbReference>
<feature type="domain" description="LptD C-terminal" evidence="6">
    <location>
        <begin position="312"/>
        <end position="678"/>
    </location>
</feature>
<evidence type="ECO:0000313" key="8">
    <source>
        <dbReference type="Proteomes" id="UP001366166"/>
    </source>
</evidence>
<evidence type="ECO:0000256" key="1">
    <source>
        <dbReference type="ARBA" id="ARBA00022729"/>
    </source>
</evidence>
<evidence type="ECO:0000313" key="7">
    <source>
        <dbReference type="EMBL" id="BEQ16286.1"/>
    </source>
</evidence>
<dbReference type="GO" id="GO:0009279">
    <property type="term" value="C:cell outer membrane"/>
    <property type="evidence" value="ECO:0007669"/>
    <property type="project" value="InterPro"/>
</dbReference>
<keyword evidence="3" id="KW-0998">Cell outer membrane</keyword>
<name>A0AAU9ER10_9BACT</name>
<keyword evidence="4" id="KW-1133">Transmembrane helix</keyword>
<evidence type="ECO:0000256" key="2">
    <source>
        <dbReference type="ARBA" id="ARBA00023136"/>
    </source>
</evidence>
<evidence type="ECO:0000256" key="3">
    <source>
        <dbReference type="ARBA" id="ARBA00023237"/>
    </source>
</evidence>
<dbReference type="EMBL" id="AP028679">
    <property type="protein sequence ID" value="BEQ16286.1"/>
    <property type="molecule type" value="Genomic_DNA"/>
</dbReference>
<feature type="domain" description="Organic solvent tolerance-like N-terminal" evidence="5">
    <location>
        <begin position="62"/>
        <end position="137"/>
    </location>
</feature>
<organism evidence="7 8">
    <name type="scientific">Desulfoferula mesophila</name>
    <dbReference type="NCBI Taxonomy" id="3058419"/>
    <lineage>
        <taxon>Bacteria</taxon>
        <taxon>Pseudomonadati</taxon>
        <taxon>Thermodesulfobacteriota</taxon>
        <taxon>Desulfarculia</taxon>
        <taxon>Desulfarculales</taxon>
        <taxon>Desulfarculaceae</taxon>
        <taxon>Desulfoferula</taxon>
    </lineage>
</organism>
<dbReference type="AlphaFoldDB" id="A0AAU9ER10"/>
<keyword evidence="2 4" id="KW-0472">Membrane</keyword>
<dbReference type="GO" id="GO:0043165">
    <property type="term" value="P:Gram-negative-bacterium-type cell outer membrane assembly"/>
    <property type="evidence" value="ECO:0007669"/>
    <property type="project" value="InterPro"/>
</dbReference>
<dbReference type="InterPro" id="IPR007543">
    <property type="entry name" value="LptD_C"/>
</dbReference>
<accession>A0AAU9ER10</accession>
<protein>
    <submittedName>
        <fullName evidence="7">LPS-assembly protein LptD</fullName>
    </submittedName>
</protein>
<dbReference type="PANTHER" id="PTHR30189:SF1">
    <property type="entry name" value="LPS-ASSEMBLY PROTEIN LPTD"/>
    <property type="match status" value="1"/>
</dbReference>
<dbReference type="InterPro" id="IPR005653">
    <property type="entry name" value="OstA-like_N"/>
</dbReference>
<reference evidence="8" key="1">
    <citation type="journal article" date="2023" name="Arch. Microbiol.">
        <title>Desulfoferula mesophilus gen. nov. sp. nov., a mesophilic sulfate-reducing bacterium isolated from a brackish lake sediment.</title>
        <authorList>
            <person name="Watanabe T."/>
            <person name="Yabe T."/>
            <person name="Tsuji J.M."/>
            <person name="Fukui M."/>
        </authorList>
    </citation>
    <scope>NUCLEOTIDE SEQUENCE [LARGE SCALE GENOMIC DNA]</scope>
    <source>
        <strain evidence="8">12FAK</strain>
    </source>
</reference>
<gene>
    <name evidence="7" type="primary">lptD</name>
    <name evidence="7" type="ORF">FAK_33520</name>
</gene>
<sequence length="749" mass="84546">MLPNAFLEVEVLAIRRVSLFGKILLLLAGVAGVFCLPLTASAITMPQTGTLTRIDAQGPVDIRADKVFYNEKTATYTAEGEVEIARGGTRLMADKVSLNANTLVAEAQGRVRLSNASQVITGKSMVVDLNNSTGKIYDGRIFIKTTNYYITGGEIAKTGDETYHIQRGTFTTCDGADPAWQVSGKDMKVTVEGYGTVEDAAFRVKDFPILWTPYMVFPAKSQRQSGLLAPSFGQGQRDGFSFSLPYYQTLGDSQDMTFILNYYTKRGVDLGLEYRYALDDQSKGMFMIDWMPHDDNGDALFNEGESSQVYDNNRYWFRGMADQKLFNGTMDLKANIDLVSDPDYLREFTFGYSGYNASDRRLFEWFGRNLDPNTSTVRTNTINLSRSWSSSTFNAGILYYDDTTGNNDYVLQSLPSITFDATTQQLGNTAFYFGMGSSFTYYYREKGSTGAISDVAPYISLPLNFNDYIEFEPSFTWRQRFYAVDTDDLSGDPQSTGTNQVYNFSATASTYLYRVFEFGSAEDPFKIKHAYRPFVTYDYRPSLAENDIPDLAQFGSERTNLLSYGIKNTLTSKTMAPTGENGAMEASYREFLRLNLYQSFDVDAYRTDVDADAYWGEITMALEFLPTDKLYFQNTTSVDPNDGTFTRADFLTRASDSRGDSITLDYRYDNDGVNQLNTWIKVALTQEWYAGFINRHDFDGEIDFQTQYELGYQSQCWGFKAYYVDDITQRGFFIVFSLGGFGDILTFSQ</sequence>
<dbReference type="GO" id="GO:0015920">
    <property type="term" value="P:lipopolysaccharide transport"/>
    <property type="evidence" value="ECO:0007669"/>
    <property type="project" value="InterPro"/>
</dbReference>
<dbReference type="HAMAP" id="MF_01411">
    <property type="entry name" value="LPS_assembly_LptD"/>
    <property type="match status" value="1"/>
</dbReference>
<dbReference type="Pfam" id="PF03968">
    <property type="entry name" value="LptD_N"/>
    <property type="match status" value="1"/>
</dbReference>
<keyword evidence="4" id="KW-0812">Transmembrane</keyword>
<dbReference type="InterPro" id="IPR020889">
    <property type="entry name" value="LipoPS_assembly_LptD"/>
</dbReference>
<proteinExistence type="inferred from homology"/>
<evidence type="ECO:0000259" key="5">
    <source>
        <dbReference type="Pfam" id="PF03968"/>
    </source>
</evidence>
<dbReference type="Pfam" id="PF04453">
    <property type="entry name" value="LptD"/>
    <property type="match status" value="1"/>
</dbReference>
<dbReference type="GO" id="GO:1990351">
    <property type="term" value="C:transporter complex"/>
    <property type="evidence" value="ECO:0007669"/>
    <property type="project" value="TreeGrafter"/>
</dbReference>
<evidence type="ECO:0000256" key="4">
    <source>
        <dbReference type="SAM" id="Phobius"/>
    </source>
</evidence>